<protein>
    <submittedName>
        <fullName evidence="1">Metallo-beta-lactamase class B</fullName>
    </submittedName>
</protein>
<reference evidence="1 2" key="1">
    <citation type="submission" date="2016-10" db="EMBL/GenBank/DDBJ databases">
        <authorList>
            <person name="de Groot N.N."/>
        </authorList>
    </citation>
    <scope>NUCLEOTIDE SEQUENCE [LARGE SCALE GENOMIC DNA]</scope>
    <source>
        <strain evidence="1 2">CCUG 59231</strain>
    </source>
</reference>
<organism evidence="1 2">
    <name type="scientific">Ectopseudomonas composti</name>
    <dbReference type="NCBI Taxonomy" id="658457"/>
    <lineage>
        <taxon>Bacteria</taxon>
        <taxon>Pseudomonadati</taxon>
        <taxon>Pseudomonadota</taxon>
        <taxon>Gammaproteobacteria</taxon>
        <taxon>Pseudomonadales</taxon>
        <taxon>Pseudomonadaceae</taxon>
        <taxon>Ectopseudomonas</taxon>
    </lineage>
</organism>
<dbReference type="AlphaFoldDB" id="A0A1I5L433"/>
<dbReference type="EMBL" id="FOWP01000003">
    <property type="protein sequence ID" value="SFO91922.1"/>
    <property type="molecule type" value="Genomic_DNA"/>
</dbReference>
<dbReference type="Gene3D" id="3.60.15.10">
    <property type="entry name" value="Ribonuclease Z/Hydroxyacylglutathione hydrolase-like"/>
    <property type="match status" value="1"/>
</dbReference>
<dbReference type="RefSeq" id="WP_074937779.1">
    <property type="nucleotide sequence ID" value="NZ_FOWP01000003.1"/>
</dbReference>
<dbReference type="STRING" id="658457.SAMN05216601_103309"/>
<name>A0A1I5L433_9GAMM</name>
<evidence type="ECO:0000313" key="2">
    <source>
        <dbReference type="Proteomes" id="UP000182400"/>
    </source>
</evidence>
<dbReference type="OrthoDB" id="9815874at2"/>
<gene>
    <name evidence="1" type="ORF">SAMN05216601_103309</name>
</gene>
<evidence type="ECO:0000313" key="1">
    <source>
        <dbReference type="EMBL" id="SFO91922.1"/>
    </source>
</evidence>
<dbReference type="InterPro" id="IPR036866">
    <property type="entry name" value="RibonucZ/Hydroxyglut_hydro"/>
</dbReference>
<sequence length="115" mass="12919">MLRCCRDRALIFSVYDQGVEHKVTLWGGTGLNFGPDRQRILAYSASAERFRVLAKEQGADIFMSNHPSRDGARERLPMLKQRQPGEAHPFVAESAQVQGALELLRDCSYAQALKL</sequence>
<accession>A0A1I5L433</accession>
<proteinExistence type="predicted"/>
<dbReference type="Proteomes" id="UP000182400">
    <property type="component" value="Unassembled WGS sequence"/>
</dbReference>